<keyword evidence="3" id="KW-1185">Reference proteome</keyword>
<reference evidence="2 3" key="1">
    <citation type="submission" date="2017-06" db="EMBL/GenBank/DDBJ databases">
        <title>Ant-infecting Ophiocordyceps genomes reveal a high diversity of potential behavioral manipulation genes and a possible major role for enterotoxins.</title>
        <authorList>
            <person name="De Bekker C."/>
            <person name="Evans H.C."/>
            <person name="Brachmann A."/>
            <person name="Hughes D.P."/>
        </authorList>
    </citation>
    <scope>NUCLEOTIDE SEQUENCE [LARGE SCALE GENOMIC DNA]</scope>
    <source>
        <strain evidence="2 3">Map64</strain>
    </source>
</reference>
<name>A0A2C5XYD0_9HYPO</name>
<protein>
    <submittedName>
        <fullName evidence="2">Uncharacterized protein</fullName>
    </submittedName>
</protein>
<feature type="region of interest" description="Disordered" evidence="1">
    <location>
        <begin position="112"/>
        <end position="159"/>
    </location>
</feature>
<feature type="compositionally biased region" description="Polar residues" evidence="1">
    <location>
        <begin position="112"/>
        <end position="128"/>
    </location>
</feature>
<accession>A0A2C5XYD0</accession>
<evidence type="ECO:0000313" key="3">
    <source>
        <dbReference type="Proteomes" id="UP000226192"/>
    </source>
</evidence>
<feature type="compositionally biased region" description="Polar residues" evidence="1">
    <location>
        <begin position="320"/>
        <end position="330"/>
    </location>
</feature>
<sequence>MMQHSTPYGAVAALGHATSPYDQGALVPYPQHGNSQPPAQQRPMTLERRTTDEVTVSDIRDAHMTEPKARQRLSSYIVMRMEKSTNRYEVDAEGYQLPPTWQVVDRVEETDISQQEATRKVNQLNRDTSPVRDKKSKLGRAVQRQLEKAQHDLEREEPDPRYQYVLAQLESKVKEIEDGSPLLYLKSNNEYKPRSRSRSRSRSKRPLERVSVTAYFQRTPKENESAVSMLHEKSLVKKRQQQLQTQPDGWSVAAQPRHSAPSLMPLPLPLAQPVLVPPRPQVQRRPTDICVTRHYSHKGQGRHSDDKKQRGPEIKVTVGSARQSHGSLTSEDMYDSDLYSDYETPESSNGSSSRRGRGPTQSRRERRQHFGRDKSPRCVASLAVGLPPVPMIPSEPRPLAQGSIGADMLQLAYEEGHEKGSRDGQTRPGIRRLESHEARRKIFGSRVDEFQENLHRRRGQDVGCWYPQDDNRDRKRLTMGDEDENLCYGDEFLENPFALMGKRPASRPIPRRPR</sequence>
<feature type="compositionally biased region" description="Polar residues" evidence="1">
    <location>
        <begin position="32"/>
        <end position="43"/>
    </location>
</feature>
<dbReference type="EMBL" id="NJET01000146">
    <property type="protein sequence ID" value="PHH60436.1"/>
    <property type="molecule type" value="Genomic_DNA"/>
</dbReference>
<feature type="compositionally biased region" description="Basic residues" evidence="1">
    <location>
        <begin position="194"/>
        <end position="204"/>
    </location>
</feature>
<feature type="compositionally biased region" description="Basic and acidic residues" evidence="1">
    <location>
        <begin position="302"/>
        <end position="313"/>
    </location>
</feature>
<dbReference type="STRING" id="1399860.A0A2C5XYD0"/>
<feature type="region of interest" description="Disordered" evidence="1">
    <location>
        <begin position="278"/>
        <end position="377"/>
    </location>
</feature>
<comment type="caution">
    <text evidence="2">The sequence shown here is derived from an EMBL/GenBank/DDBJ whole genome shotgun (WGS) entry which is preliminary data.</text>
</comment>
<dbReference type="OrthoDB" id="3440029at2759"/>
<proteinExistence type="predicted"/>
<feature type="compositionally biased region" description="Low complexity" evidence="1">
    <location>
        <begin position="345"/>
        <end position="361"/>
    </location>
</feature>
<evidence type="ECO:0000256" key="1">
    <source>
        <dbReference type="SAM" id="MobiDB-lite"/>
    </source>
</evidence>
<feature type="compositionally biased region" description="Basic and acidic residues" evidence="1">
    <location>
        <begin position="145"/>
        <end position="159"/>
    </location>
</feature>
<organism evidence="2 3">
    <name type="scientific">Ophiocordyceps australis</name>
    <dbReference type="NCBI Taxonomy" id="1399860"/>
    <lineage>
        <taxon>Eukaryota</taxon>
        <taxon>Fungi</taxon>
        <taxon>Dikarya</taxon>
        <taxon>Ascomycota</taxon>
        <taxon>Pezizomycotina</taxon>
        <taxon>Sordariomycetes</taxon>
        <taxon>Hypocreomycetidae</taxon>
        <taxon>Hypocreales</taxon>
        <taxon>Ophiocordycipitaceae</taxon>
        <taxon>Ophiocordyceps</taxon>
    </lineage>
</organism>
<dbReference type="Proteomes" id="UP000226192">
    <property type="component" value="Unassembled WGS sequence"/>
</dbReference>
<gene>
    <name evidence="2" type="ORF">CDD81_1648</name>
</gene>
<feature type="region of interest" description="Disordered" evidence="1">
    <location>
        <begin position="237"/>
        <end position="258"/>
    </location>
</feature>
<feature type="region of interest" description="Disordered" evidence="1">
    <location>
        <begin position="20"/>
        <end position="53"/>
    </location>
</feature>
<dbReference type="AlphaFoldDB" id="A0A2C5XYD0"/>
<feature type="compositionally biased region" description="Acidic residues" evidence="1">
    <location>
        <begin position="332"/>
        <end position="344"/>
    </location>
</feature>
<evidence type="ECO:0000313" key="2">
    <source>
        <dbReference type="EMBL" id="PHH60436.1"/>
    </source>
</evidence>
<feature type="region of interest" description="Disordered" evidence="1">
    <location>
        <begin position="187"/>
        <end position="210"/>
    </location>
</feature>